<evidence type="ECO:0000256" key="10">
    <source>
        <dbReference type="ARBA" id="ARBA00048617"/>
    </source>
</evidence>
<evidence type="ECO:0000313" key="15">
    <source>
        <dbReference type="Proteomes" id="UP000242875"/>
    </source>
</evidence>
<evidence type="ECO:0000256" key="8">
    <source>
        <dbReference type="ARBA" id="ARBA00032649"/>
    </source>
</evidence>
<keyword evidence="11" id="KW-0175">Coiled coil</keyword>
<keyword evidence="5" id="KW-0456">Lyase</keyword>
<dbReference type="GO" id="GO:0006782">
    <property type="term" value="P:protoporphyrinogen IX biosynthetic process"/>
    <property type="evidence" value="ECO:0007669"/>
    <property type="project" value="UniProtKB-UniPathway"/>
</dbReference>
<feature type="compositionally biased region" description="Polar residues" evidence="12">
    <location>
        <begin position="102"/>
        <end position="114"/>
    </location>
</feature>
<feature type="compositionally biased region" description="Low complexity" evidence="12">
    <location>
        <begin position="467"/>
        <end position="480"/>
    </location>
</feature>
<dbReference type="InterPro" id="IPR003754">
    <property type="entry name" value="4pyrrol_synth_uPrphyn_synth"/>
</dbReference>
<accession>A0A261Y512</accession>
<comment type="catalytic activity">
    <reaction evidence="10">
        <text>hydroxymethylbilane = uroporphyrinogen III + H2O</text>
        <dbReference type="Rhea" id="RHEA:18965"/>
        <dbReference type="ChEBI" id="CHEBI:15377"/>
        <dbReference type="ChEBI" id="CHEBI:57308"/>
        <dbReference type="ChEBI" id="CHEBI:57845"/>
        <dbReference type="EC" id="4.2.1.75"/>
    </reaction>
</comment>
<feature type="compositionally biased region" description="Polar residues" evidence="12">
    <location>
        <begin position="770"/>
        <end position="779"/>
    </location>
</feature>
<proteinExistence type="inferred from homology"/>
<dbReference type="CDD" id="cd06578">
    <property type="entry name" value="HemD"/>
    <property type="match status" value="1"/>
</dbReference>
<feature type="region of interest" description="Disordered" evidence="12">
    <location>
        <begin position="801"/>
        <end position="863"/>
    </location>
</feature>
<dbReference type="SUPFAM" id="SSF69618">
    <property type="entry name" value="HemD-like"/>
    <property type="match status" value="1"/>
</dbReference>
<feature type="compositionally biased region" description="Polar residues" evidence="12">
    <location>
        <begin position="1325"/>
        <end position="1336"/>
    </location>
</feature>
<evidence type="ECO:0000256" key="12">
    <source>
        <dbReference type="SAM" id="MobiDB-lite"/>
    </source>
</evidence>
<evidence type="ECO:0000256" key="2">
    <source>
        <dbReference type="ARBA" id="ARBA00008133"/>
    </source>
</evidence>
<dbReference type="GO" id="GO:0006785">
    <property type="term" value="P:heme B biosynthetic process"/>
    <property type="evidence" value="ECO:0007669"/>
    <property type="project" value="UniProtKB-ARBA"/>
</dbReference>
<feature type="region of interest" description="Disordered" evidence="12">
    <location>
        <begin position="454"/>
        <end position="506"/>
    </location>
</feature>
<dbReference type="Gene3D" id="3.40.50.10090">
    <property type="match status" value="2"/>
</dbReference>
<dbReference type="OrthoDB" id="252265at2759"/>
<evidence type="ECO:0000256" key="4">
    <source>
        <dbReference type="ARBA" id="ARBA00023133"/>
    </source>
</evidence>
<dbReference type="Pfam" id="PF02602">
    <property type="entry name" value="HEM4"/>
    <property type="match status" value="1"/>
</dbReference>
<comment type="pathway">
    <text evidence="1">Porphyrin-containing compound metabolism; protoporphyrin-IX biosynthesis; coproporphyrinogen-III from 5-aminolevulinate: step 3/4.</text>
</comment>
<evidence type="ECO:0000259" key="13">
    <source>
        <dbReference type="Pfam" id="PF02602"/>
    </source>
</evidence>
<keyword evidence="15" id="KW-1185">Reference proteome</keyword>
<dbReference type="PANTHER" id="PTHR39211">
    <property type="entry name" value="CHROMOSOME 7, WHOLE GENOME SHOTGUN SEQUENCE"/>
    <property type="match status" value="1"/>
</dbReference>
<comment type="caution">
    <text evidence="14">The sequence shown here is derived from an EMBL/GenBank/DDBJ whole genome shotgun (WGS) entry which is preliminary data.</text>
</comment>
<name>A0A261Y512_9FUNG</name>
<evidence type="ECO:0000256" key="7">
    <source>
        <dbReference type="ARBA" id="ARBA00031702"/>
    </source>
</evidence>
<organism evidence="14 15">
    <name type="scientific">Bifiguratus adelaidae</name>
    <dbReference type="NCBI Taxonomy" id="1938954"/>
    <lineage>
        <taxon>Eukaryota</taxon>
        <taxon>Fungi</taxon>
        <taxon>Fungi incertae sedis</taxon>
        <taxon>Mucoromycota</taxon>
        <taxon>Mucoromycotina</taxon>
        <taxon>Endogonomycetes</taxon>
        <taxon>Endogonales</taxon>
        <taxon>Endogonales incertae sedis</taxon>
        <taxon>Bifiguratus</taxon>
    </lineage>
</organism>
<feature type="region of interest" description="Disordered" evidence="12">
    <location>
        <begin position="159"/>
        <end position="188"/>
    </location>
</feature>
<feature type="domain" description="Tetrapyrrole biosynthesis uroporphyrinogen III synthase" evidence="13">
    <location>
        <begin position="3259"/>
        <end position="3486"/>
    </location>
</feature>
<evidence type="ECO:0000256" key="1">
    <source>
        <dbReference type="ARBA" id="ARBA00004772"/>
    </source>
</evidence>
<gene>
    <name evidence="14" type="ORF">BZG36_01690</name>
</gene>
<evidence type="ECO:0000256" key="3">
    <source>
        <dbReference type="ARBA" id="ARBA00013109"/>
    </source>
</evidence>
<comment type="similarity">
    <text evidence="2">Belongs to the uroporphyrinogen-III synthase family.</text>
</comment>
<dbReference type="EC" id="4.2.1.75" evidence="3"/>
<dbReference type="Proteomes" id="UP000242875">
    <property type="component" value="Unassembled WGS sequence"/>
</dbReference>
<feature type="region of interest" description="Disordered" evidence="12">
    <location>
        <begin position="760"/>
        <end position="779"/>
    </location>
</feature>
<feature type="region of interest" description="Disordered" evidence="12">
    <location>
        <begin position="1635"/>
        <end position="1655"/>
    </location>
</feature>
<reference evidence="14 15" key="1">
    <citation type="journal article" date="2017" name="Mycologia">
        <title>Bifiguratus adelaidae, gen. et sp. nov., a new member of Mucoromycotina in endophytic and soil-dwelling habitats.</title>
        <authorList>
            <person name="Torres-Cruz T.J."/>
            <person name="Billingsley Tobias T.L."/>
            <person name="Almatruk M."/>
            <person name="Hesse C."/>
            <person name="Kuske C.R."/>
            <person name="Desiro A."/>
            <person name="Benucci G.M."/>
            <person name="Bonito G."/>
            <person name="Stajich J.E."/>
            <person name="Dunlap C."/>
            <person name="Arnold A.E."/>
            <person name="Porras-Alfaro A."/>
        </authorList>
    </citation>
    <scope>NUCLEOTIDE SEQUENCE [LARGE SCALE GENOMIC DNA]</scope>
    <source>
        <strain evidence="14 15">AZ0501</strain>
    </source>
</reference>
<evidence type="ECO:0000313" key="14">
    <source>
        <dbReference type="EMBL" id="OZJ05554.1"/>
    </source>
</evidence>
<protein>
    <recommendedName>
        <fullName evidence="9">Uroporphyrinogen-III synthase</fullName>
        <ecNumber evidence="3">4.2.1.75</ecNumber>
    </recommendedName>
    <alternativeName>
        <fullName evidence="8">Hydroxymethylbilane hydrolyase [cyclizing]</fullName>
    </alternativeName>
    <alternativeName>
        <fullName evidence="7">Uroporphyrinogen-III cosynthase</fullName>
    </alternativeName>
</protein>
<dbReference type="InterPro" id="IPR036108">
    <property type="entry name" value="4pyrrol_syn_uPrphyn_synt_sf"/>
</dbReference>
<feature type="region of interest" description="Disordered" evidence="12">
    <location>
        <begin position="877"/>
        <end position="925"/>
    </location>
</feature>
<feature type="compositionally biased region" description="Basic and acidic residues" evidence="12">
    <location>
        <begin position="892"/>
        <end position="902"/>
    </location>
</feature>
<dbReference type="Gene3D" id="2.60.40.10">
    <property type="entry name" value="Immunoglobulins"/>
    <property type="match status" value="3"/>
</dbReference>
<feature type="compositionally biased region" description="Basic and acidic residues" evidence="12">
    <location>
        <begin position="171"/>
        <end position="188"/>
    </location>
</feature>
<evidence type="ECO:0000256" key="9">
    <source>
        <dbReference type="ARBA" id="ARBA00040167"/>
    </source>
</evidence>
<feature type="compositionally biased region" description="Basic and acidic residues" evidence="12">
    <location>
        <begin position="481"/>
        <end position="492"/>
    </location>
</feature>
<evidence type="ECO:0000256" key="5">
    <source>
        <dbReference type="ARBA" id="ARBA00023239"/>
    </source>
</evidence>
<dbReference type="PANTHER" id="PTHR39211:SF1">
    <property type="entry name" value="ABNORMAL SPINDLE-LIKE MICROCEPHALY-ASSOCIATED PROTEIN ASH DOMAIN-CONTAINING PROTEIN"/>
    <property type="match status" value="1"/>
</dbReference>
<dbReference type="GO" id="GO:0004852">
    <property type="term" value="F:uroporphyrinogen-III synthase activity"/>
    <property type="evidence" value="ECO:0007669"/>
    <property type="project" value="UniProtKB-EC"/>
</dbReference>
<feature type="coiled-coil region" evidence="11">
    <location>
        <begin position="1256"/>
        <end position="1283"/>
    </location>
</feature>
<keyword evidence="4" id="KW-0350">Heme biosynthesis</keyword>
<dbReference type="FunFam" id="3.40.50.10090:FF:000003">
    <property type="entry name" value="uroporphyrinogen-III synthase"/>
    <property type="match status" value="1"/>
</dbReference>
<feature type="region of interest" description="Disordered" evidence="12">
    <location>
        <begin position="1316"/>
        <end position="1336"/>
    </location>
</feature>
<dbReference type="EMBL" id="MVBO01000013">
    <property type="protein sequence ID" value="OZJ05554.1"/>
    <property type="molecule type" value="Genomic_DNA"/>
</dbReference>
<keyword evidence="6" id="KW-0627">Porphyrin biosynthesis</keyword>
<evidence type="ECO:0000256" key="6">
    <source>
        <dbReference type="ARBA" id="ARBA00023244"/>
    </source>
</evidence>
<feature type="region of interest" description="Disordered" evidence="12">
    <location>
        <begin position="2448"/>
        <end position="2472"/>
    </location>
</feature>
<evidence type="ECO:0000256" key="11">
    <source>
        <dbReference type="SAM" id="Coils"/>
    </source>
</evidence>
<dbReference type="UniPathway" id="UPA00251">
    <property type="reaction ID" value="UER00320"/>
</dbReference>
<sequence>MEHMAPALVEIEGVVGRITLENVYLNGLHALKRITLRNRSSELLVANLSSDLEGQIGFQLQNENILTDETSAALAASDTLAQQPQNDGNPDTALSVKDGTDNRPSITSNTPAASSLVHENTNMADFNELFNYVDFVHQVHLLPHQSKDIILSFLPSSKEQKGPTFSNVGYTDERRHDGEASKEDDSDHQALQAMGEDDDELHYSSDVSGIIKLSARPLNDQSEQTYDALHQTVSYEFHASVCRSVMWCDISEIGLDFDDCIVGGTYFKDFTIWNRSEIELYWTINTLDVSVPSRQDWLRFTDYDTGEVTGHEPIGGFSFRRIRVTFKPKDIGDFTYHLQLENLNDAHNIVSSPLHATVRAVHREESLLISTGNTLDFSDCCAGIPTKRELVIKNMSDQAMEIHLATEDADVTYEFTTITTQQPTDSAYFGIDSESRDNFSVKWTSELTAQRSAAATDASDVVSDRLSQSYRSPSIQSSSRYYEEGRGRKRMESGTNVADSDDDTYTDSAVTPNDGAVRTLVTKIEDMALKPGSEKTINVLYTPKKDQSAAGFKAGQLLRKTFKIIISYGLLGSTGQKNRKTIQCKARACTSFVEVSPRILNFGDTDVGTLKSLPIHIYNRAELTARVRLDFTSKILNCYCGEIVIPPLQSIDVKLDMYPRKVNPEYRKQLKLINLQNRDDDHIIEVRSTNIDKNRVTFHSLFYRILTATGANYLDFGSLVLNSPAIRIFTVDNISPKRLGLNLATSSPSEIKTYVVNRSKQVNKEDHSHTNNSQSNAQPNINAHAVSAKDRFNPLPKQAFRLGGTKQEASDDTWDDSKNVKRQSSGKVGAKRLGRSNTTYLDLASDPAMTRNSRRHAGQKPVRADGAIQTTFRHAVLNRNSRSKHRRSSVTFEKEAGSRLDGKAVNITSGHRLNPERSSSEGIVTANQLQRRPIGLSGLRAHSRRRLIQDSSSTGETIEGKIIKLERQSTKKAPIFANVAAEEKYVRSQLKWREDLQKLVTSNELKEVGDVLVEAESEEDVIVVYTPSGDLRPNIQGIPKKVDAKLFLRLVEFDRDIEQTQFDSLLKDADDLIPVRELLMRSSISRSVMSLGQKNINFGICERNERRTRSIVIRNRSELPLLYAFKKSGSIASSDISIEGGRYGIVRSFARKEVEFIFEPTLHGTYFERLAVQNVQDGRSEQVISVKAQIRKPPTFEVRASDLEFGICPINSTSSHRGRIVLTNTTTKNRTYIITYTLAEEEQRKGAINLQFVVADDATMSLSKEAEEELEHLEQKLKIAQRKGQEDKVTKYEKKLQTLRPPSSPQVNQKIESPLPASYDEHTNDTVQPDPSSTINVDGSAKKTVEVRLHCSGDFELPQLQHEVCGTIVIHELKNMDYRKSVSFSVIPVPMGNHNLLKSKVQDRQASKLTRASSLSTRVPTISPSLPKALIFIETPDLDVGRLEFNVTSSFYLKLCSSSELELSYKLLADEKDEGFFQFEEPHGTLAPHEHRKVFFKITPVKLGRQSHSLTLEVRDPVIRLPYSIRCVAHRPKYLQFPSLGDDANDQLDLGFCYVDSGSKYSQVTPLLVQNVTDDDIYISCQSNLTHQVCVFLDEAGERGQVVNTLLRRRAVMTVWVALQPSLLGGLLYKNSSNSSIQNKDKGRGVASTGNDKDQELEDECRTLVGGLKFSVYTSSKSSEAAVDAPQDDMDLMLSQTVKFTSLIGQSHLAVSHSIIHLGYTTHLEQTFYGAFSVTNLSGRLPLDYFIECLSGNIFLDHVKGTLDGWNIKQDPLMQKKRDPKDPVDVTTRARSKAQITFRLTPVAYGLFQERIVVHNLNNSEEVFDVTVTLLVDDNRLLCTVHDVVHPLALSSKRTSICSFYSNSSDLDVRNRDAVHLPLIEWKNIPLAMMDSDENHTLRVIETMHDNPLVGSIYPLSRRLTITNVTSEPLSIFASSDLTIAVRTVNTLQLDSRFAADTNASNQGYKSAVFTLEAGQRLELDIRYPWHPEIADEYANEMHLGRRTTLSGVLSFIENTTLRVLKLYELKATFCESIGVFDRSSLDLGKAGYTNNWADIPFDIPLRNQSEVPLLLSLEYSDVCSPSLTDELRDLDESIGSIVHLDALAEDSVACKFSPKLLRDGDNGDKVFKIRARNLMNPRRDLEFHVHVHVAGIEMQYERLVDGEIILPTLNYPLITSDVACDAWFSVWNPTDEDVRIEAAVETEEDIADLLTIDALSRFSNSPLKGGIPVPPNGKLEIRVRARPRVDKYPSMKQIRSSTKDILLGSLLVTARSQYVMDTSAKISNRIPIRGSLQEVPIFNVTKRHLEYTRVITTGVSEDPANLDAYDNSSRTIVDSLMVPKTDAFQIINISDSLSLSWNLDAIECSELRPFLQLFSDTLDGSDILPFTVPPRGKLSLRLDLSSLPCHLSGNFNFKIRDRRSPTHQGSTIKLTIREERRLAQTPKLIIKDQTVEPSPRTPRQDGEGRFSPPSYWDIDQRAMPVMVLKGCKRLGEQSDFGGRYALDLGQQDQGSNIGTRKLILENREPVAVSYSIKIVGGTQDSWFQLNRTEGTIDAIDQQHGSPESATITLSFQTNSRNVYCSYLVITNVNNPADTKTVRLTMEAARQNLRRGLIATGNEPARVFDVFVNGVDTKQSSIEMLNLYYGAEYTARCMVIYNRESVPLEFSLMTNLPHDDPSEIVFSTSRMAPKLFKSLTIGPHENVRIYIRFRPLPTDKALFDGGNAQIAQDAVELKRLEIYVNCRLVKDYQQIIVLEAECRQPAFRIQYPEFESLMGSIHRLDSGKTRAWDVTFDIGARNLEIDNLLDDVLEYEIANDTMYFSLEYEYPSKTIPGQSTHVVRVVPNISAIKNYGETLWREKYVQEYITIYNKQRPDENYWVPLRLSFGHIANFQLAYGYRTSFAYNILEDHIVKFLTEFSSNKIVLAMSDLDESAKSILHELKFRYHYIVDQLVYHSTVRTGETFLQLANLLFGVLLNDNLFMDNAPAALVPGGTAQVKIWPPALAKWVFAMHYYLSFFPYRPAALEYLRRLHQKHLCLLLVLEHICQTALAAVLTIMVPSHENTSTASVVGALTSETGDLAGLVNLVVLQDSELDLLLLVLDLLGGSVSLLLTLLTTTEKLNVQVEGGASLDTVKGEITGIVQRLASVRKALQLGRDTYICRVVDIESEGVTRERSNKHLHGYCRQMSIVITSSAASSFSSSPNNPAIRSRQPYFNPESRRIGRCLAKLLYKKKGDAIDGLGEYRVLKAGIRVALTTENDEYEREAAHQGYVTTFVPVLEHALVNIEELKVGLRAPAKYASLILTSQRSAEALAEAFNDDKENNAWKEEWREKVTYVIGNATAKAAQTLGLKTTGSTAGKAACLAPIIIEQYSRTEPLLPLLFLVGDKRLDVLPQMLNGANIPFQEIVTYETRPHRHFSQLLQSALSSTPDWIVFFSPSGFDVALPILSTYTHAYKVATIGPTTAQRLKHDTEVHAVAAKPDAASLVRAIVRYDTEHRNEHDS</sequence>
<dbReference type="InterPro" id="IPR013783">
    <property type="entry name" value="Ig-like_fold"/>
</dbReference>
<feature type="region of interest" description="Disordered" evidence="12">
    <location>
        <begin position="80"/>
        <end position="114"/>
    </location>
</feature>